<dbReference type="AlphaFoldDB" id="A0A4C1Y063"/>
<protein>
    <submittedName>
        <fullName evidence="1">Uncharacterized protein</fullName>
    </submittedName>
</protein>
<name>A0A4C1Y063_EUMVA</name>
<proteinExistence type="predicted"/>
<keyword evidence="2" id="KW-1185">Reference proteome</keyword>
<accession>A0A4C1Y063</accession>
<evidence type="ECO:0000313" key="1">
    <source>
        <dbReference type="EMBL" id="GBP69651.1"/>
    </source>
</evidence>
<sequence>MRDTDMTCAPNYAGGGGEAAYANDDFARPRLMGHKGQWAADCTFSHSYLLTPSVCLFLSFRPSFALVCSPNTLLVSDGSKSVVK</sequence>
<comment type="caution">
    <text evidence="1">The sequence shown here is derived from an EMBL/GenBank/DDBJ whole genome shotgun (WGS) entry which is preliminary data.</text>
</comment>
<reference evidence="1 2" key="1">
    <citation type="journal article" date="2019" name="Commun. Biol.">
        <title>The bagworm genome reveals a unique fibroin gene that provides high tensile strength.</title>
        <authorList>
            <person name="Kono N."/>
            <person name="Nakamura H."/>
            <person name="Ohtoshi R."/>
            <person name="Tomita M."/>
            <person name="Numata K."/>
            <person name="Arakawa K."/>
        </authorList>
    </citation>
    <scope>NUCLEOTIDE SEQUENCE [LARGE SCALE GENOMIC DNA]</scope>
</reference>
<dbReference type="Proteomes" id="UP000299102">
    <property type="component" value="Unassembled WGS sequence"/>
</dbReference>
<evidence type="ECO:0000313" key="2">
    <source>
        <dbReference type="Proteomes" id="UP000299102"/>
    </source>
</evidence>
<organism evidence="1 2">
    <name type="scientific">Eumeta variegata</name>
    <name type="common">Bagworm moth</name>
    <name type="synonym">Eumeta japonica</name>
    <dbReference type="NCBI Taxonomy" id="151549"/>
    <lineage>
        <taxon>Eukaryota</taxon>
        <taxon>Metazoa</taxon>
        <taxon>Ecdysozoa</taxon>
        <taxon>Arthropoda</taxon>
        <taxon>Hexapoda</taxon>
        <taxon>Insecta</taxon>
        <taxon>Pterygota</taxon>
        <taxon>Neoptera</taxon>
        <taxon>Endopterygota</taxon>
        <taxon>Lepidoptera</taxon>
        <taxon>Glossata</taxon>
        <taxon>Ditrysia</taxon>
        <taxon>Tineoidea</taxon>
        <taxon>Psychidae</taxon>
        <taxon>Oiketicinae</taxon>
        <taxon>Eumeta</taxon>
    </lineage>
</organism>
<dbReference type="EMBL" id="BGZK01001048">
    <property type="protein sequence ID" value="GBP69651.1"/>
    <property type="molecule type" value="Genomic_DNA"/>
</dbReference>
<gene>
    <name evidence="1" type="ORF">EVAR_49903_1</name>
</gene>